<reference evidence="3" key="1">
    <citation type="journal article" date="2022" name="Pest Manag. Sci.">
        <title>Glutamicibacter halophytocola-mediated host fitness of potato tuber moth on Solanaceae crops.</title>
        <authorList>
            <person name="Wang W."/>
            <person name="Xiao G."/>
            <person name="Du G."/>
            <person name="Chang L."/>
            <person name="Yang Y."/>
            <person name="Ye J."/>
            <person name="Chen B."/>
        </authorList>
    </citation>
    <scope>NUCLEOTIDE SEQUENCE</scope>
    <source>
        <strain evidence="3">S2</strain>
    </source>
</reference>
<feature type="region of interest" description="Disordered" evidence="1">
    <location>
        <begin position="20"/>
        <end position="70"/>
    </location>
</feature>
<evidence type="ECO:0000256" key="1">
    <source>
        <dbReference type="SAM" id="MobiDB-lite"/>
    </source>
</evidence>
<dbReference type="Pfam" id="PF19843">
    <property type="entry name" value="DUF6318"/>
    <property type="match status" value="1"/>
</dbReference>
<feature type="domain" description="DUF6318" evidence="2">
    <location>
        <begin position="56"/>
        <end position="202"/>
    </location>
</feature>
<accession>A0AA94XUQ3</accession>
<evidence type="ECO:0000313" key="3">
    <source>
        <dbReference type="EMBL" id="UUX57667.1"/>
    </source>
</evidence>
<dbReference type="AlphaFoldDB" id="A0AA94XUQ3"/>
<name>A0AA94XUQ3_9MICC</name>
<dbReference type="RefSeq" id="WP_257745235.1">
    <property type="nucleotide sequence ID" value="NZ_CP102487.1"/>
</dbReference>
<feature type="compositionally biased region" description="Polar residues" evidence="1">
    <location>
        <begin position="20"/>
        <end position="54"/>
    </location>
</feature>
<sequence length="211" mass="22881">MEKSKLAAVTLTIILLSGCNTTSPEATPTQESNLPSRSADNQSSSLGPTASTTKIYKPATSLGPAENVPLPKMPSIAKGNSKESADAFAQYYFALINYTVESNDPEPIKQNSSRKCEVCGTAIIDPAGRAQITGKWQVGGKHKYKVIDSYKPSKDKAIVSVRFEVDAAEFYINPKELESRNPKTPSKVAALSLKYDSGWKVDAVTFEETRQ</sequence>
<dbReference type="InterPro" id="IPR046281">
    <property type="entry name" value="DUF6318"/>
</dbReference>
<evidence type="ECO:0000313" key="4">
    <source>
        <dbReference type="Proteomes" id="UP001060018"/>
    </source>
</evidence>
<dbReference type="Proteomes" id="UP001060018">
    <property type="component" value="Chromosome"/>
</dbReference>
<protein>
    <submittedName>
        <fullName evidence="3">DUF6318 family protein</fullName>
    </submittedName>
</protein>
<dbReference type="EMBL" id="CP102487">
    <property type="protein sequence ID" value="UUX57667.1"/>
    <property type="molecule type" value="Genomic_DNA"/>
</dbReference>
<proteinExistence type="predicted"/>
<dbReference type="PROSITE" id="PS51257">
    <property type="entry name" value="PROKAR_LIPOPROTEIN"/>
    <property type="match status" value="1"/>
</dbReference>
<evidence type="ECO:0000259" key="2">
    <source>
        <dbReference type="Pfam" id="PF19843"/>
    </source>
</evidence>
<organism evidence="3 4">
    <name type="scientific">Glutamicibacter halophytocola</name>
    <dbReference type="NCBI Taxonomy" id="1933880"/>
    <lineage>
        <taxon>Bacteria</taxon>
        <taxon>Bacillati</taxon>
        <taxon>Actinomycetota</taxon>
        <taxon>Actinomycetes</taxon>
        <taxon>Micrococcales</taxon>
        <taxon>Micrococcaceae</taxon>
        <taxon>Glutamicibacter</taxon>
    </lineage>
</organism>
<gene>
    <name evidence="3" type="ORF">NUH22_10050</name>
</gene>